<dbReference type="AlphaFoldDB" id="A0A1D4J5S6"/>
<dbReference type="GO" id="GO:0005524">
    <property type="term" value="F:ATP binding"/>
    <property type="evidence" value="ECO:0007669"/>
    <property type="project" value="InterPro"/>
</dbReference>
<dbReference type="SUPFAM" id="SSF53623">
    <property type="entry name" value="MurD-like peptide ligases, catalytic domain"/>
    <property type="match status" value="1"/>
</dbReference>
<evidence type="ECO:0000313" key="5">
    <source>
        <dbReference type="Proteomes" id="UP000095768"/>
    </source>
</evidence>
<dbReference type="GO" id="GO:0016881">
    <property type="term" value="F:acid-amino acid ligase activity"/>
    <property type="evidence" value="ECO:0007669"/>
    <property type="project" value="InterPro"/>
</dbReference>
<dbReference type="PANTHER" id="PTHR43445:SF1">
    <property type="entry name" value="PGA SYNTHASE CAPB"/>
    <property type="match status" value="1"/>
</dbReference>
<feature type="domain" description="Mur ligase central" evidence="1">
    <location>
        <begin position="37"/>
        <end position="202"/>
    </location>
</feature>
<dbReference type="RefSeq" id="WP_069994533.1">
    <property type="nucleotide sequence ID" value="NZ_FMPG01000002.1"/>
</dbReference>
<dbReference type="EMBL" id="FMPG01000002">
    <property type="protein sequence ID" value="SCS56862.1"/>
    <property type="molecule type" value="Genomic_DNA"/>
</dbReference>
<dbReference type="InterPro" id="IPR050061">
    <property type="entry name" value="MurCDEF_pg_biosynth"/>
</dbReference>
<reference evidence="2 4" key="1">
    <citation type="submission" date="2016-09" db="EMBL/GenBank/DDBJ databases">
        <authorList>
            <consortium name="Pathogen Informatics"/>
            <person name="Sun Q."/>
            <person name="Inoue M."/>
        </authorList>
    </citation>
    <scope>NUCLEOTIDE SEQUENCE [LARGE SCALE GENOMIC DNA]</scope>
    <source>
        <strain evidence="2 4">82C</strain>
    </source>
</reference>
<reference evidence="3 5" key="2">
    <citation type="submission" date="2016-09" db="EMBL/GenBank/DDBJ databases">
        <authorList>
            <consortium name="Pathogen Informatics"/>
        </authorList>
    </citation>
    <scope>NUCLEOTIDE SEQUENCE [LARGE SCALE GENOMIC DNA]</scope>
    <source>
        <strain evidence="3 5">82B</strain>
    </source>
</reference>
<gene>
    <name evidence="3" type="ORF">SAMEA2297795_00715</name>
    <name evidence="2" type="ORF">SAMEA2297796_00392</name>
</gene>
<evidence type="ECO:0000259" key="1">
    <source>
        <dbReference type="Pfam" id="PF08245"/>
    </source>
</evidence>
<dbReference type="GO" id="GO:0045227">
    <property type="term" value="P:capsule polysaccharide biosynthetic process"/>
    <property type="evidence" value="ECO:0007669"/>
    <property type="project" value="InterPro"/>
</dbReference>
<dbReference type="Proteomes" id="UP000095412">
    <property type="component" value="Unassembled WGS sequence"/>
</dbReference>
<evidence type="ECO:0000313" key="3">
    <source>
        <dbReference type="EMBL" id="SCS56862.1"/>
    </source>
</evidence>
<dbReference type="EMBL" id="FMPI01000002">
    <property type="protein sequence ID" value="SCS38618.1"/>
    <property type="molecule type" value="Genomic_DNA"/>
</dbReference>
<dbReference type="GO" id="GO:0016020">
    <property type="term" value="C:membrane"/>
    <property type="evidence" value="ECO:0007669"/>
    <property type="project" value="InterPro"/>
</dbReference>
<evidence type="ECO:0000313" key="2">
    <source>
        <dbReference type="EMBL" id="SCS38618.1"/>
    </source>
</evidence>
<protein>
    <submittedName>
        <fullName evidence="3">Poly-gamma-glutamate synthesis protein PgsB</fullName>
    </submittedName>
</protein>
<dbReference type="Proteomes" id="UP000095768">
    <property type="component" value="Unassembled WGS sequence"/>
</dbReference>
<dbReference type="PANTHER" id="PTHR43445">
    <property type="entry name" value="UDP-N-ACETYLMURAMATE--L-ALANINE LIGASE-RELATED"/>
    <property type="match status" value="1"/>
</dbReference>
<dbReference type="Gene3D" id="3.40.1190.10">
    <property type="entry name" value="Mur-like, catalytic domain"/>
    <property type="match status" value="1"/>
</dbReference>
<keyword evidence="4" id="KW-1185">Reference proteome</keyword>
<dbReference type="InterPro" id="IPR013221">
    <property type="entry name" value="Mur_ligase_cen"/>
</dbReference>
<evidence type="ECO:0000313" key="4">
    <source>
        <dbReference type="Proteomes" id="UP000095412"/>
    </source>
</evidence>
<proteinExistence type="predicted"/>
<dbReference type="PRINTS" id="PR01758">
    <property type="entry name" value="CAPSULEPROTB"/>
</dbReference>
<organism evidence="3 5">
    <name type="scientific">Staphylococcus caeli</name>
    <dbReference type="NCBI Taxonomy" id="2201815"/>
    <lineage>
        <taxon>Bacteria</taxon>
        <taxon>Bacillati</taxon>
        <taxon>Bacillota</taxon>
        <taxon>Bacilli</taxon>
        <taxon>Bacillales</taxon>
        <taxon>Staphylococcaceae</taxon>
        <taxon>Staphylococcus</taxon>
    </lineage>
</organism>
<dbReference type="InterPro" id="IPR008337">
    <property type="entry name" value="Capsule_biosynth_CapB"/>
</dbReference>
<dbReference type="InterPro" id="IPR036565">
    <property type="entry name" value="Mur-like_cat_sf"/>
</dbReference>
<dbReference type="OrthoDB" id="2884at2"/>
<sequence>MLLIIICVGLILWLGIVEKRRHSDRLEKIPVRININGIRGKSTITRLIYSILREDEYRVIGKTTGTDARMLYWFTPKEFPVHRKPQGANIGEQRDIIRKVVRQKGNALVNECMAVNPDYQITFQKDLVKANIGVIVNVMEDHMDVLGPTLDEVAEAFTATIPYRGHLVVMKDDYTKFFAKVAKRRKTKLIVVDKDEVPESFLRKFGYIVFPDNVAIAMGVAEALGIDRETALSGMLNAPPDVGAVEVKYYNANQTTNVYVNAFAANEPQSTKAILNKVETYNYPYNKIVIILNCRSDRVDRTRQFCEDFITEVDFDTLICTGKSTQMVTDVMSGQPDKKYLNFEGRDITEVERAVYEESHNALMFCVGNIHGPGKQIAQYIEGIK</sequence>
<accession>A0A1D4J5S6</accession>
<dbReference type="Pfam" id="PF08245">
    <property type="entry name" value="Mur_ligase_M"/>
    <property type="match status" value="1"/>
</dbReference>
<dbReference type="NCBIfam" id="TIGR04012">
    <property type="entry name" value="poly_gGlu_PgsB"/>
    <property type="match status" value="1"/>
</dbReference>
<name>A0A1D4J5S6_9STAP</name>